<dbReference type="GO" id="GO:0005242">
    <property type="term" value="F:inward rectifier potassium channel activity"/>
    <property type="evidence" value="ECO:0007669"/>
    <property type="project" value="InterPro"/>
</dbReference>
<proteinExistence type="predicted"/>
<evidence type="ECO:0000313" key="1">
    <source>
        <dbReference type="EMBL" id="VCW69608.1"/>
    </source>
</evidence>
<dbReference type="GO" id="GO:0016020">
    <property type="term" value="C:membrane"/>
    <property type="evidence" value="ECO:0007669"/>
    <property type="project" value="InterPro"/>
</dbReference>
<accession>A0A9X9LJ95</accession>
<evidence type="ECO:0000313" key="2">
    <source>
        <dbReference type="Proteomes" id="UP000269945"/>
    </source>
</evidence>
<feature type="non-terminal residue" evidence="1">
    <location>
        <position position="62"/>
    </location>
</feature>
<sequence>MSYYGSSYPIVNVDPKYPGYPQEHILAEKRRARRRLLHKDGSCNVYFKHIFGEWGSYVVDIF</sequence>
<gene>
    <name evidence="1" type="ORF">BN2614_LOCUS1</name>
</gene>
<keyword evidence="2" id="KW-1185">Reference proteome</keyword>
<dbReference type="AlphaFoldDB" id="A0A9X9LJ95"/>
<dbReference type="Proteomes" id="UP000269945">
    <property type="component" value="Unassembled WGS sequence"/>
</dbReference>
<name>A0A9X9LJ95_GULGU</name>
<organism evidence="1 2">
    <name type="scientific">Gulo gulo</name>
    <name type="common">Wolverine</name>
    <name type="synonym">Gluton</name>
    <dbReference type="NCBI Taxonomy" id="48420"/>
    <lineage>
        <taxon>Eukaryota</taxon>
        <taxon>Metazoa</taxon>
        <taxon>Chordata</taxon>
        <taxon>Craniata</taxon>
        <taxon>Vertebrata</taxon>
        <taxon>Euteleostomi</taxon>
        <taxon>Mammalia</taxon>
        <taxon>Eutheria</taxon>
        <taxon>Laurasiatheria</taxon>
        <taxon>Carnivora</taxon>
        <taxon>Caniformia</taxon>
        <taxon>Musteloidea</taxon>
        <taxon>Mustelidae</taxon>
        <taxon>Guloninae</taxon>
        <taxon>Gulo</taxon>
    </lineage>
</organism>
<dbReference type="InterPro" id="IPR008061">
    <property type="entry name" value="K_chnl_inward-rec_Kir5"/>
</dbReference>
<dbReference type="PRINTS" id="PR01678">
    <property type="entry name" value="KIR5CHANNEL"/>
</dbReference>
<reference evidence="1 2" key="1">
    <citation type="submission" date="2018-10" db="EMBL/GenBank/DDBJ databases">
        <authorList>
            <person name="Ekblom R."/>
            <person name="Jareborg N."/>
        </authorList>
    </citation>
    <scope>NUCLEOTIDE SEQUENCE [LARGE SCALE GENOMIC DNA]</scope>
    <source>
        <tissue evidence="1">Muscle</tissue>
    </source>
</reference>
<comment type="caution">
    <text evidence="1">The sequence shown here is derived from an EMBL/GenBank/DDBJ whole genome shotgun (WGS) entry which is preliminary data.</text>
</comment>
<protein>
    <submittedName>
        <fullName evidence="1">Uncharacterized protein</fullName>
    </submittedName>
</protein>
<dbReference type="EMBL" id="CYRY02005158">
    <property type="protein sequence ID" value="VCW69608.1"/>
    <property type="molecule type" value="Genomic_DNA"/>
</dbReference>